<sequence length="64" mass="7678">MKNEWSIKFRVKDRNLFKVHKKSILCDINLEVPTELLNGSYGLILRKIEEIENAKRIMKLYKQT</sequence>
<organism evidence="1 2">
    <name type="scientific">Candidatus Woesebacteria bacterium GW2011_GWB1_39_12</name>
    <dbReference type="NCBI Taxonomy" id="1618574"/>
    <lineage>
        <taxon>Bacteria</taxon>
        <taxon>Candidatus Woeseibacteriota</taxon>
    </lineage>
</organism>
<evidence type="ECO:0000313" key="2">
    <source>
        <dbReference type="Proteomes" id="UP000033881"/>
    </source>
</evidence>
<evidence type="ECO:0000313" key="1">
    <source>
        <dbReference type="EMBL" id="KKR00156.1"/>
    </source>
</evidence>
<comment type="caution">
    <text evidence="1">The sequence shown here is derived from an EMBL/GenBank/DDBJ whole genome shotgun (WGS) entry which is preliminary data.</text>
</comment>
<dbReference type="AlphaFoldDB" id="A0A0G0MII7"/>
<proteinExistence type="predicted"/>
<protein>
    <submittedName>
        <fullName evidence="1">Uncharacterized protein</fullName>
    </submittedName>
</protein>
<accession>A0A0G0MII7</accession>
<reference evidence="1 2" key="1">
    <citation type="journal article" date="2015" name="Nature">
        <title>rRNA introns, odd ribosomes, and small enigmatic genomes across a large radiation of phyla.</title>
        <authorList>
            <person name="Brown C.T."/>
            <person name="Hug L.A."/>
            <person name="Thomas B.C."/>
            <person name="Sharon I."/>
            <person name="Castelle C.J."/>
            <person name="Singh A."/>
            <person name="Wilkins M.J."/>
            <person name="Williams K.H."/>
            <person name="Banfield J.F."/>
        </authorList>
    </citation>
    <scope>NUCLEOTIDE SEQUENCE [LARGE SCALE GENOMIC DNA]</scope>
</reference>
<name>A0A0G0MII7_9BACT</name>
<dbReference type="Proteomes" id="UP000033881">
    <property type="component" value="Unassembled WGS sequence"/>
</dbReference>
<dbReference type="STRING" id="1618574.UT24_C0016G0045"/>
<gene>
    <name evidence="1" type="ORF">UT24_C0016G0045</name>
</gene>
<dbReference type="EMBL" id="LBWB01000016">
    <property type="protein sequence ID" value="KKR00156.1"/>
    <property type="molecule type" value="Genomic_DNA"/>
</dbReference>